<evidence type="ECO:0000256" key="1">
    <source>
        <dbReference type="SAM" id="Phobius"/>
    </source>
</evidence>
<sequence length="145" mass="16291">MTPICFLLAFTQSAVSRISHTRIELGKTKAIHPGMAGVTAQPGVEGRTNDRIWMSVGTIGMGRKIGWLASRKGMALRCFFFRFLFSLVGVSWLVVYDAWGYWRDTIGRAAWDRGHGWLCFAVWMMDCVYDGASDTRIPTVLLAHE</sequence>
<evidence type="ECO:0000313" key="3">
    <source>
        <dbReference type="Proteomes" id="UP000736672"/>
    </source>
</evidence>
<dbReference type="Proteomes" id="UP000736672">
    <property type="component" value="Unassembled WGS sequence"/>
</dbReference>
<keyword evidence="1" id="KW-0812">Transmembrane</keyword>
<keyword evidence="3" id="KW-1185">Reference proteome</keyword>
<gene>
    <name evidence="2" type="ORF">B0J15DRAFT_241870</name>
</gene>
<reference evidence="2" key="1">
    <citation type="journal article" date="2021" name="Nat. Commun.">
        <title>Genetic determinants of endophytism in the Arabidopsis root mycobiome.</title>
        <authorList>
            <person name="Mesny F."/>
            <person name="Miyauchi S."/>
            <person name="Thiergart T."/>
            <person name="Pickel B."/>
            <person name="Atanasova L."/>
            <person name="Karlsson M."/>
            <person name="Huettel B."/>
            <person name="Barry K.W."/>
            <person name="Haridas S."/>
            <person name="Chen C."/>
            <person name="Bauer D."/>
            <person name="Andreopoulos W."/>
            <person name="Pangilinan J."/>
            <person name="LaButti K."/>
            <person name="Riley R."/>
            <person name="Lipzen A."/>
            <person name="Clum A."/>
            <person name="Drula E."/>
            <person name="Henrissat B."/>
            <person name="Kohler A."/>
            <person name="Grigoriev I.V."/>
            <person name="Martin F.M."/>
            <person name="Hacquard S."/>
        </authorList>
    </citation>
    <scope>NUCLEOTIDE SEQUENCE</scope>
    <source>
        <strain evidence="2">FSSC 5 MPI-SDFR-AT-0091</strain>
    </source>
</reference>
<keyword evidence="1" id="KW-1133">Transmembrane helix</keyword>
<keyword evidence="1" id="KW-0472">Membrane</keyword>
<accession>A0A9P9KKF0</accession>
<evidence type="ECO:0000313" key="2">
    <source>
        <dbReference type="EMBL" id="KAH7266232.1"/>
    </source>
</evidence>
<comment type="caution">
    <text evidence="2">The sequence shown here is derived from an EMBL/GenBank/DDBJ whole genome shotgun (WGS) entry which is preliminary data.</text>
</comment>
<protein>
    <submittedName>
        <fullName evidence="2">Uncharacterized protein</fullName>
    </submittedName>
</protein>
<proteinExistence type="predicted"/>
<feature type="transmembrane region" description="Helical" evidence="1">
    <location>
        <begin position="79"/>
        <end position="99"/>
    </location>
</feature>
<dbReference type="AlphaFoldDB" id="A0A9P9KKF0"/>
<organism evidence="2 3">
    <name type="scientific">Fusarium solani</name>
    <name type="common">Filamentous fungus</name>
    <dbReference type="NCBI Taxonomy" id="169388"/>
    <lineage>
        <taxon>Eukaryota</taxon>
        <taxon>Fungi</taxon>
        <taxon>Dikarya</taxon>
        <taxon>Ascomycota</taxon>
        <taxon>Pezizomycotina</taxon>
        <taxon>Sordariomycetes</taxon>
        <taxon>Hypocreomycetidae</taxon>
        <taxon>Hypocreales</taxon>
        <taxon>Nectriaceae</taxon>
        <taxon>Fusarium</taxon>
        <taxon>Fusarium solani species complex</taxon>
    </lineage>
</organism>
<name>A0A9P9KKF0_FUSSL</name>
<dbReference type="EMBL" id="JAGTJS010000006">
    <property type="protein sequence ID" value="KAH7266232.1"/>
    <property type="molecule type" value="Genomic_DNA"/>
</dbReference>